<dbReference type="AlphaFoldDB" id="A0A7W8DL33"/>
<evidence type="ECO:0000256" key="1">
    <source>
        <dbReference type="ARBA" id="ARBA00004651"/>
    </source>
</evidence>
<dbReference type="PANTHER" id="PTHR42929:SF1">
    <property type="entry name" value="INNER MEMBRANE ABC TRANSPORTER PERMEASE PROTEIN YDCU-RELATED"/>
    <property type="match status" value="1"/>
</dbReference>
<accession>A0A7W8DL33</accession>
<evidence type="ECO:0000259" key="9">
    <source>
        <dbReference type="PROSITE" id="PS50928"/>
    </source>
</evidence>
<feature type="transmembrane region" description="Helical" evidence="8">
    <location>
        <begin position="102"/>
        <end position="121"/>
    </location>
</feature>
<gene>
    <name evidence="10" type="ORF">HNQ65_003223</name>
</gene>
<protein>
    <submittedName>
        <fullName evidence="10">Spermidine/putrescine transport system permease protein</fullName>
    </submittedName>
</protein>
<feature type="transmembrane region" description="Helical" evidence="8">
    <location>
        <begin position="148"/>
        <end position="173"/>
    </location>
</feature>
<evidence type="ECO:0000256" key="5">
    <source>
        <dbReference type="ARBA" id="ARBA00022692"/>
    </source>
</evidence>
<keyword evidence="11" id="KW-1185">Reference proteome</keyword>
<feature type="transmembrane region" description="Helical" evidence="8">
    <location>
        <begin position="208"/>
        <end position="226"/>
    </location>
</feature>
<evidence type="ECO:0000256" key="7">
    <source>
        <dbReference type="ARBA" id="ARBA00023136"/>
    </source>
</evidence>
<evidence type="ECO:0000256" key="8">
    <source>
        <dbReference type="RuleBase" id="RU363032"/>
    </source>
</evidence>
<proteinExistence type="inferred from homology"/>
<evidence type="ECO:0000313" key="11">
    <source>
        <dbReference type="Proteomes" id="UP000590740"/>
    </source>
</evidence>
<dbReference type="InterPro" id="IPR000515">
    <property type="entry name" value="MetI-like"/>
</dbReference>
<dbReference type="InterPro" id="IPR035906">
    <property type="entry name" value="MetI-like_sf"/>
</dbReference>
<dbReference type="GO" id="GO:0005886">
    <property type="term" value="C:plasma membrane"/>
    <property type="evidence" value="ECO:0007669"/>
    <property type="project" value="UniProtKB-SubCell"/>
</dbReference>
<dbReference type="PROSITE" id="PS50928">
    <property type="entry name" value="ABC_TM1"/>
    <property type="match status" value="1"/>
</dbReference>
<keyword evidence="5 8" id="KW-0812">Transmembrane</keyword>
<feature type="transmembrane region" description="Helical" evidence="8">
    <location>
        <begin position="12"/>
        <end position="37"/>
    </location>
</feature>
<dbReference type="Gene3D" id="1.10.3720.10">
    <property type="entry name" value="MetI-like"/>
    <property type="match status" value="1"/>
</dbReference>
<keyword evidence="6 8" id="KW-1133">Transmembrane helix</keyword>
<dbReference type="CDD" id="cd06261">
    <property type="entry name" value="TM_PBP2"/>
    <property type="match status" value="1"/>
</dbReference>
<feature type="transmembrane region" description="Helical" evidence="8">
    <location>
        <begin position="66"/>
        <end position="90"/>
    </location>
</feature>
<feature type="domain" description="ABC transmembrane type-1" evidence="9">
    <location>
        <begin position="67"/>
        <end position="275"/>
    </location>
</feature>
<dbReference type="EMBL" id="JACHIG010000006">
    <property type="protein sequence ID" value="MBB5033635.1"/>
    <property type="molecule type" value="Genomic_DNA"/>
</dbReference>
<reference evidence="10 11" key="1">
    <citation type="submission" date="2020-08" db="EMBL/GenBank/DDBJ databases">
        <title>Genomic Encyclopedia of Type Strains, Phase IV (KMG-IV): sequencing the most valuable type-strain genomes for metagenomic binning, comparative biology and taxonomic classification.</title>
        <authorList>
            <person name="Goeker M."/>
        </authorList>
    </citation>
    <scope>NUCLEOTIDE SEQUENCE [LARGE SCALE GENOMIC DNA]</scope>
    <source>
        <strain evidence="10 11">DSM 12252</strain>
    </source>
</reference>
<dbReference type="Pfam" id="PF00528">
    <property type="entry name" value="BPD_transp_1"/>
    <property type="match status" value="1"/>
</dbReference>
<dbReference type="SUPFAM" id="SSF161098">
    <property type="entry name" value="MetI-like"/>
    <property type="match status" value="1"/>
</dbReference>
<dbReference type="PANTHER" id="PTHR42929">
    <property type="entry name" value="INNER MEMBRANE ABC TRANSPORTER PERMEASE PROTEIN YDCU-RELATED-RELATED"/>
    <property type="match status" value="1"/>
</dbReference>
<comment type="similarity">
    <text evidence="2">Belongs to the binding-protein-dependent transport system permease family. CysTW subfamily.</text>
</comment>
<keyword evidence="3 8" id="KW-0813">Transport</keyword>
<comment type="caution">
    <text evidence="10">The sequence shown here is derived from an EMBL/GenBank/DDBJ whole genome shotgun (WGS) entry which is preliminary data.</text>
</comment>
<organism evidence="10 11">
    <name type="scientific">Prosthecobacter vanneervenii</name>
    <dbReference type="NCBI Taxonomy" id="48466"/>
    <lineage>
        <taxon>Bacteria</taxon>
        <taxon>Pseudomonadati</taxon>
        <taxon>Verrucomicrobiota</taxon>
        <taxon>Verrucomicrobiia</taxon>
        <taxon>Verrucomicrobiales</taxon>
        <taxon>Verrucomicrobiaceae</taxon>
        <taxon>Prosthecobacter</taxon>
    </lineage>
</organism>
<keyword evidence="4" id="KW-1003">Cell membrane</keyword>
<evidence type="ECO:0000256" key="4">
    <source>
        <dbReference type="ARBA" id="ARBA00022475"/>
    </source>
</evidence>
<evidence type="ECO:0000256" key="6">
    <source>
        <dbReference type="ARBA" id="ARBA00022989"/>
    </source>
</evidence>
<dbReference type="Proteomes" id="UP000590740">
    <property type="component" value="Unassembled WGS sequence"/>
</dbReference>
<comment type="subcellular location">
    <subcellularLocation>
        <location evidence="1 8">Cell membrane</location>
        <topology evidence="1 8">Multi-pass membrane protein</topology>
    </subcellularLocation>
</comment>
<evidence type="ECO:0000256" key="3">
    <source>
        <dbReference type="ARBA" id="ARBA00022448"/>
    </source>
</evidence>
<evidence type="ECO:0000313" key="10">
    <source>
        <dbReference type="EMBL" id="MBB5033635.1"/>
    </source>
</evidence>
<sequence length="285" mass="31241">MRAQRQGSSQWLLSLPSLAWLGLFFVIPAILVFVTAFRPADLQGGVGPGWTLATLEEIRDPAYLPIIWRTVWVSAATTFFCLALALPMAFHIARAGQRQRQWLLLLVVIPFLSNFLIRIFAWKSLLHPEGPLTQTLISLHLLPENAVLLHHAGAVLLVMVYTQLPFAILPLYAAAERFDFGLLDAARDLGARPLQAFAKVFVPGVQRGLISAAVMVFVCSLGQYVIPQMVGGVSDDMLGTKIAQRVFSDRNLPHASALAGGMMLAVLLPMLVVAVWQRIGRKEGA</sequence>
<keyword evidence="7 8" id="KW-0472">Membrane</keyword>
<dbReference type="RefSeq" id="WP_184340626.1">
    <property type="nucleotide sequence ID" value="NZ_JACHIG010000006.1"/>
</dbReference>
<evidence type="ECO:0000256" key="2">
    <source>
        <dbReference type="ARBA" id="ARBA00007069"/>
    </source>
</evidence>
<name>A0A7W8DL33_9BACT</name>
<feature type="transmembrane region" description="Helical" evidence="8">
    <location>
        <begin position="255"/>
        <end position="276"/>
    </location>
</feature>
<dbReference type="GO" id="GO:0055085">
    <property type="term" value="P:transmembrane transport"/>
    <property type="evidence" value="ECO:0007669"/>
    <property type="project" value="InterPro"/>
</dbReference>